<keyword evidence="5" id="KW-1185">Reference proteome</keyword>
<dbReference type="SUPFAM" id="SSF117892">
    <property type="entry name" value="Band 7/SPFH domain"/>
    <property type="match status" value="1"/>
</dbReference>
<reference evidence="4" key="1">
    <citation type="submission" date="2022-01" db="EMBL/GenBank/DDBJ databases">
        <authorList>
            <person name="Jo J.-H."/>
            <person name="Im W.-T."/>
        </authorList>
    </citation>
    <scope>NUCLEOTIDE SEQUENCE</scope>
    <source>
        <strain evidence="4">G124</strain>
    </source>
</reference>
<dbReference type="PANTHER" id="PTHR43446:SF1">
    <property type="entry name" value="BAND 7 DOMAIN-CONTAINING PROTEIN"/>
    <property type="match status" value="1"/>
</dbReference>
<dbReference type="Pfam" id="PF01145">
    <property type="entry name" value="Band_7"/>
    <property type="match status" value="1"/>
</dbReference>
<comment type="subcellular location">
    <subcellularLocation>
        <location evidence="1">Membrane</location>
        <topology evidence="1">Single-pass membrane protein</topology>
    </subcellularLocation>
</comment>
<gene>
    <name evidence="4" type="ORF">LVY65_08185</name>
</gene>
<evidence type="ECO:0000313" key="5">
    <source>
        <dbReference type="Proteomes" id="UP001139410"/>
    </source>
</evidence>
<dbReference type="EMBL" id="JAKFGM010000002">
    <property type="protein sequence ID" value="MCF2515043.1"/>
    <property type="molecule type" value="Genomic_DNA"/>
</dbReference>
<dbReference type="Proteomes" id="UP001139410">
    <property type="component" value="Unassembled WGS sequence"/>
</dbReference>
<keyword evidence="2" id="KW-1133">Transmembrane helix</keyword>
<dbReference type="PANTHER" id="PTHR43446">
    <property type="entry name" value="MEMBRANE PROTEIN-RELATED"/>
    <property type="match status" value="1"/>
</dbReference>
<evidence type="ECO:0000256" key="2">
    <source>
        <dbReference type="SAM" id="Phobius"/>
    </source>
</evidence>
<dbReference type="CDD" id="cd03402">
    <property type="entry name" value="SPFH_like_u2"/>
    <property type="match status" value="1"/>
</dbReference>
<dbReference type="RefSeq" id="WP_235067544.1">
    <property type="nucleotide sequence ID" value="NZ_JAKFGM010000002.1"/>
</dbReference>
<proteinExistence type="predicted"/>
<name>A0A9X1QNB7_9SPHN</name>
<evidence type="ECO:0000256" key="1">
    <source>
        <dbReference type="ARBA" id="ARBA00004167"/>
    </source>
</evidence>
<dbReference type="InterPro" id="IPR036013">
    <property type="entry name" value="Band_7/SPFH_dom_sf"/>
</dbReference>
<comment type="caution">
    <text evidence="4">The sequence shown here is derived from an EMBL/GenBank/DDBJ whole genome shotgun (WGS) entry which is preliminary data.</text>
</comment>
<feature type="transmembrane region" description="Helical" evidence="2">
    <location>
        <begin position="20"/>
        <end position="41"/>
    </location>
</feature>
<dbReference type="Gene3D" id="3.30.479.30">
    <property type="entry name" value="Band 7 domain"/>
    <property type="match status" value="1"/>
</dbReference>
<protein>
    <submittedName>
        <fullName evidence="4">SPFH domain-containing protein</fullName>
    </submittedName>
</protein>
<accession>A0A9X1QNB7</accession>
<feature type="transmembrane region" description="Helical" evidence="2">
    <location>
        <begin position="53"/>
        <end position="73"/>
    </location>
</feature>
<organism evidence="4 5">
    <name type="scientific">Sphingomonas cremea</name>
    <dbReference type="NCBI Taxonomy" id="2904799"/>
    <lineage>
        <taxon>Bacteria</taxon>
        <taxon>Pseudomonadati</taxon>
        <taxon>Pseudomonadota</taxon>
        <taxon>Alphaproteobacteria</taxon>
        <taxon>Sphingomonadales</taxon>
        <taxon>Sphingomonadaceae</taxon>
        <taxon>Sphingomonas</taxon>
    </lineage>
</organism>
<keyword evidence="2" id="KW-0472">Membrane</keyword>
<dbReference type="AlphaFoldDB" id="A0A9X1QNB7"/>
<sequence length="300" mass="33181">MTESNVIALNSSRERSASTASGYLMLFVLLLALIAQVWAILELASDNKGPLQLATVIVAPFVLIFVASGFYMLQPNQAAAITLFGDYKGTDRATGLRWVLPWLMRKKVSVRANNFISDKIKVNDLRGNPIEMAAQIVWRVVDTAQALFDVDDYREFVRVQVEAAIRTIGSRYPYDDFEHLEVTLRGHHDEVGGELRKELIARLAVAGITIDECGFTHLAYATEIAGAMLRRQQAQAIVAARRTLVDGAVGMVEMALDALSEKNVVHLDDERRAAMVSNLMVVLCGERDTQPVVNTGTLYQ</sequence>
<keyword evidence="2" id="KW-0812">Transmembrane</keyword>
<dbReference type="InterPro" id="IPR001107">
    <property type="entry name" value="Band_7"/>
</dbReference>
<dbReference type="SMART" id="SM00244">
    <property type="entry name" value="PHB"/>
    <property type="match status" value="1"/>
</dbReference>
<evidence type="ECO:0000259" key="3">
    <source>
        <dbReference type="SMART" id="SM00244"/>
    </source>
</evidence>
<evidence type="ECO:0000313" key="4">
    <source>
        <dbReference type="EMBL" id="MCF2515043.1"/>
    </source>
</evidence>
<dbReference type="GO" id="GO:0016020">
    <property type="term" value="C:membrane"/>
    <property type="evidence" value="ECO:0007669"/>
    <property type="project" value="UniProtKB-SubCell"/>
</dbReference>
<feature type="domain" description="Band 7" evidence="3">
    <location>
        <begin position="68"/>
        <end position="236"/>
    </location>
</feature>